<protein>
    <recommendedName>
        <fullName evidence="3">Glycosyltransferase RgtA/B/C/D-like domain-containing protein</fullName>
    </recommendedName>
</protein>
<accession>I2Q7Q9</accession>
<name>I2Q7Q9_9BACT</name>
<feature type="transmembrane region" description="Helical" evidence="1">
    <location>
        <begin position="350"/>
        <end position="368"/>
    </location>
</feature>
<feature type="transmembrane region" description="Helical" evidence="1">
    <location>
        <begin position="16"/>
        <end position="38"/>
    </location>
</feature>
<dbReference type="STRING" id="596152.DesU5LDRAFT_0094"/>
<dbReference type="EMBL" id="JH600067">
    <property type="protein sequence ID" value="EIG55815.1"/>
    <property type="molecule type" value="Genomic_DNA"/>
</dbReference>
<evidence type="ECO:0008006" key="3">
    <source>
        <dbReference type="Google" id="ProtNLM"/>
    </source>
</evidence>
<organism evidence="2">
    <name type="scientific">Desulfovibrio sp. U5L</name>
    <dbReference type="NCBI Taxonomy" id="596152"/>
    <lineage>
        <taxon>Bacteria</taxon>
        <taxon>Pseudomonadati</taxon>
        <taxon>Thermodesulfobacteriota</taxon>
        <taxon>Desulfovibrionia</taxon>
        <taxon>Desulfovibrionales</taxon>
        <taxon>Desulfovibrionaceae</taxon>
        <taxon>Desulfovibrio</taxon>
    </lineage>
</organism>
<keyword evidence="1" id="KW-1133">Transmembrane helix</keyword>
<dbReference type="AlphaFoldDB" id="I2Q7Q9"/>
<feature type="transmembrane region" description="Helical" evidence="1">
    <location>
        <begin position="157"/>
        <end position="176"/>
    </location>
</feature>
<dbReference type="OrthoDB" id="4680035at2"/>
<feature type="transmembrane region" description="Helical" evidence="1">
    <location>
        <begin position="295"/>
        <end position="314"/>
    </location>
</feature>
<feature type="transmembrane region" description="Helical" evidence="1">
    <location>
        <begin position="320"/>
        <end position="338"/>
    </location>
</feature>
<feature type="transmembrane region" description="Helical" evidence="1">
    <location>
        <begin position="134"/>
        <end position="151"/>
    </location>
</feature>
<reference evidence="2" key="1">
    <citation type="submission" date="2011-11" db="EMBL/GenBank/DDBJ databases">
        <title>Improved High-Quality Draft sequence of Desulfovibrio sp. U5L.</title>
        <authorList>
            <consortium name="US DOE Joint Genome Institute"/>
            <person name="Lucas S."/>
            <person name="Han J."/>
            <person name="Lapidus A."/>
            <person name="Cheng J.-F."/>
            <person name="Goodwin L."/>
            <person name="Pitluck S."/>
            <person name="Peters L."/>
            <person name="Ovchinnikova G."/>
            <person name="Held B."/>
            <person name="Detter J.C."/>
            <person name="Han C."/>
            <person name="Tapia R."/>
            <person name="Land M."/>
            <person name="Hauser L."/>
            <person name="Kyrpides N."/>
            <person name="Ivanova N."/>
            <person name="Pagani I."/>
            <person name="Gabster J."/>
            <person name="Walker C."/>
            <person name="Stolyar S."/>
            <person name="Stahl D."/>
            <person name="Arkin A."/>
            <person name="Dehal P."/>
            <person name="Hazen T."/>
            <person name="Woyke T."/>
        </authorList>
    </citation>
    <scope>NUCLEOTIDE SEQUENCE [LARGE SCALE GENOMIC DNA]</scope>
    <source>
        <strain evidence="2">U5L</strain>
    </source>
</reference>
<feature type="transmembrane region" description="Helical" evidence="1">
    <location>
        <begin position="110"/>
        <end position="127"/>
    </location>
</feature>
<keyword evidence="1" id="KW-0812">Transmembrane</keyword>
<evidence type="ECO:0000313" key="2">
    <source>
        <dbReference type="EMBL" id="EIG55815.1"/>
    </source>
</evidence>
<dbReference type="HOGENOM" id="CLU_029903_0_0_7"/>
<keyword evidence="1" id="KW-0472">Membrane</keyword>
<sequence>MSFSEPARMQKSSGDAIIILGCAVLFWIAATVSLVFLWQSRNAPILDMHGFRQTQTAISALWMCREGTIIPYQTPVFGHPWFIPYEFPLYQALAAGLACLGLPLDLSGRVVSYACFVLLLLPVRLTIKAFRLPAYLFFLFGALYLSSPAYLFWGRAFLIETTALFCCVTGALLLILAAKGRHWLAVLGATACLTLGALVKGTTYPQCVAFGLAMAALVLHRDETLTWRKRLAFLSLLLAASLVPVLATFLWVRFCDAIKQAGLMSAIHTSRGLKPWYTPNLHLFLENIRLFPERIFRELVGNVWVASLCLPLALVGGLRLFGLNVLLAGCFFLPMLLFTRVHVVHNYYQVANGVFLIAAVAVSLFALARTRLKLLVPVALTGCLAINYMFFHDHFYKIFHDTPTRADTRQVLDFASALSDASDTTGVVFVFGRDWSPEIPYYSGRKSVMFPYWLPRHILKAVLAEPAILTGPQPLQAILFCPNTTGGHLYYDRTVDAFLQKYAAADQTLPVDGCTLYLHTPSRSTP</sequence>
<evidence type="ECO:0000256" key="1">
    <source>
        <dbReference type="SAM" id="Phobius"/>
    </source>
</evidence>
<proteinExistence type="predicted"/>
<feature type="transmembrane region" description="Helical" evidence="1">
    <location>
        <begin position="374"/>
        <end position="391"/>
    </location>
</feature>
<gene>
    <name evidence="2" type="ORF">DesU5LDRAFT_0094</name>
</gene>
<dbReference type="eggNOG" id="COG1928">
    <property type="taxonomic scope" value="Bacteria"/>
</dbReference>
<feature type="transmembrane region" description="Helical" evidence="1">
    <location>
        <begin position="231"/>
        <end position="252"/>
    </location>
</feature>
<feature type="transmembrane region" description="Helical" evidence="1">
    <location>
        <begin position="87"/>
        <end position="104"/>
    </location>
</feature>